<keyword evidence="5 6" id="KW-0949">S-adenosyl-L-methionine</keyword>
<evidence type="ECO:0000256" key="4">
    <source>
        <dbReference type="ARBA" id="ARBA00022679"/>
    </source>
</evidence>
<dbReference type="GO" id="GO:0005737">
    <property type="term" value="C:cytoplasm"/>
    <property type="evidence" value="ECO:0007669"/>
    <property type="project" value="UniProtKB-SubCell"/>
</dbReference>
<evidence type="ECO:0000313" key="10">
    <source>
        <dbReference type="EMBL" id="AZL59843.1"/>
    </source>
</evidence>
<dbReference type="FunFam" id="3.30.950.10:FF:000002">
    <property type="entry name" value="Ribosomal RNA small subunit methyltransferase I"/>
    <property type="match status" value="1"/>
</dbReference>
<comment type="subcellular location">
    <subcellularLocation>
        <location evidence="6">Cytoplasm</location>
    </subcellularLocation>
</comment>
<evidence type="ECO:0000256" key="3">
    <source>
        <dbReference type="ARBA" id="ARBA00022603"/>
    </source>
</evidence>
<dbReference type="PANTHER" id="PTHR46111:SF1">
    <property type="entry name" value="RIBOSOMAL RNA SMALL SUBUNIT METHYLTRANSFERASE I"/>
    <property type="match status" value="1"/>
</dbReference>
<dbReference type="InterPro" id="IPR000878">
    <property type="entry name" value="4pyrrol_Mease"/>
</dbReference>
<keyword evidence="4 6" id="KW-0808">Transferase</keyword>
<comment type="function">
    <text evidence="6">Catalyzes the 2'-O-methylation of the ribose of cytidine 1402 (C1402) in 16S rRNA.</text>
</comment>
<dbReference type="SUPFAM" id="SSF53790">
    <property type="entry name" value="Tetrapyrrole methylase"/>
    <property type="match status" value="1"/>
</dbReference>
<reference evidence="10 11" key="1">
    <citation type="submission" date="2018-12" db="EMBL/GenBank/DDBJ databases">
        <title>Complete genome sequencing of Tabrizicola sp. K13M18.</title>
        <authorList>
            <person name="Bae J.-W."/>
        </authorList>
    </citation>
    <scope>NUCLEOTIDE SEQUENCE [LARGE SCALE GENOMIC DNA]</scope>
    <source>
        <strain evidence="10 11">K13M18</strain>
    </source>
</reference>
<feature type="domain" description="RsmI HTH" evidence="9">
    <location>
        <begin position="283"/>
        <end position="323"/>
    </location>
</feature>
<dbReference type="NCBIfam" id="TIGR00096">
    <property type="entry name" value="16S rRNA (cytidine(1402)-2'-O)-methyltransferase"/>
    <property type="match status" value="1"/>
</dbReference>
<proteinExistence type="inferred from homology"/>
<keyword evidence="1 6" id="KW-0963">Cytoplasm</keyword>
<dbReference type="InterPro" id="IPR014776">
    <property type="entry name" value="4pyrrole_Mease_sub2"/>
</dbReference>
<dbReference type="AlphaFoldDB" id="A0A3S8U8D9"/>
<evidence type="ECO:0000259" key="8">
    <source>
        <dbReference type="Pfam" id="PF00590"/>
    </source>
</evidence>
<feature type="domain" description="Tetrapyrrole methylase" evidence="8">
    <location>
        <begin position="53"/>
        <end position="255"/>
    </location>
</feature>
<dbReference type="InterPro" id="IPR014777">
    <property type="entry name" value="4pyrrole_Mease_sub1"/>
</dbReference>
<evidence type="ECO:0000259" key="9">
    <source>
        <dbReference type="Pfam" id="PF23016"/>
    </source>
</evidence>
<evidence type="ECO:0000256" key="6">
    <source>
        <dbReference type="HAMAP-Rule" id="MF_01877"/>
    </source>
</evidence>
<feature type="region of interest" description="Disordered" evidence="7">
    <location>
        <begin position="1"/>
        <end position="21"/>
    </location>
</feature>
<keyword evidence="2 6" id="KW-0698">rRNA processing</keyword>
<keyword evidence="3 6" id="KW-0489">Methyltransferase</keyword>
<dbReference type="GO" id="GO:0070677">
    <property type="term" value="F:rRNA (cytosine-2'-O-)-methyltransferase activity"/>
    <property type="evidence" value="ECO:0007669"/>
    <property type="project" value="UniProtKB-UniRule"/>
</dbReference>
<dbReference type="Gene3D" id="3.30.950.10">
    <property type="entry name" value="Methyltransferase, Cobalt-precorrin-4 Transmethylase, Domain 2"/>
    <property type="match status" value="1"/>
</dbReference>
<dbReference type="InterPro" id="IPR008189">
    <property type="entry name" value="rRNA_ssu_MeTfrase_I"/>
</dbReference>
<keyword evidence="11" id="KW-1185">Reference proteome</keyword>
<organism evidence="10 11">
    <name type="scientific">Tabrizicola piscis</name>
    <dbReference type="NCBI Taxonomy" id="2494374"/>
    <lineage>
        <taxon>Bacteria</taxon>
        <taxon>Pseudomonadati</taxon>
        <taxon>Pseudomonadota</taxon>
        <taxon>Alphaproteobacteria</taxon>
        <taxon>Rhodobacterales</taxon>
        <taxon>Paracoccaceae</taxon>
        <taxon>Tabrizicola</taxon>
    </lineage>
</organism>
<dbReference type="InterPro" id="IPR053910">
    <property type="entry name" value="RsmI_HTH"/>
</dbReference>
<evidence type="ECO:0000256" key="5">
    <source>
        <dbReference type="ARBA" id="ARBA00022691"/>
    </source>
</evidence>
<dbReference type="InterPro" id="IPR035996">
    <property type="entry name" value="4pyrrol_Methylase_sf"/>
</dbReference>
<dbReference type="HAMAP" id="MF_01877">
    <property type="entry name" value="16SrRNA_methyltr_I"/>
    <property type="match status" value="1"/>
</dbReference>
<dbReference type="OrthoDB" id="9809084at2"/>
<comment type="similarity">
    <text evidence="6">Belongs to the methyltransferase superfamily. RsmI family.</text>
</comment>
<dbReference type="CDD" id="cd11648">
    <property type="entry name" value="RsmI"/>
    <property type="match status" value="1"/>
</dbReference>
<evidence type="ECO:0000256" key="7">
    <source>
        <dbReference type="SAM" id="MobiDB-lite"/>
    </source>
</evidence>
<dbReference type="PIRSF" id="PIRSF005917">
    <property type="entry name" value="MTase_YraL"/>
    <property type="match status" value="1"/>
</dbReference>
<dbReference type="EMBL" id="CP034328">
    <property type="protein sequence ID" value="AZL59843.1"/>
    <property type="molecule type" value="Genomic_DNA"/>
</dbReference>
<evidence type="ECO:0000256" key="2">
    <source>
        <dbReference type="ARBA" id="ARBA00022552"/>
    </source>
</evidence>
<sequence length="333" mass="34810">MKVPHSATARRTRAWTFASQGNGFGKGSKLVRQSTDPTETGHKPALRAIPPGLHFVSTPIGAARDITLRALDVLAGADVLVAEDTRTLRHLMEIHGVALGGRPLIAYHDHSGDATVARLLGLIGEGRSVAYASEAGTPLISDPGFELARAAAAAGLPMSAAPGPCAAICALTLSGLPTDRFLFAGFAPAAQGARRTFLAELSGVKATLILYESPKRLKSLLADMVQALGAEREAVVCRELTKRFEEVSRGSLATLAAAFAERDIKGEIVVLVDRAADVVAGKDTVEAALLKALASMSVKDAATSVSQTLGVSRKIVYRIALDLDRTRSDSAPS</sequence>
<gene>
    <name evidence="6 10" type="primary">rsmI</name>
    <name evidence="10" type="ORF">EI545_13965</name>
</gene>
<dbReference type="PANTHER" id="PTHR46111">
    <property type="entry name" value="RIBOSOMAL RNA SMALL SUBUNIT METHYLTRANSFERASE I"/>
    <property type="match status" value="1"/>
</dbReference>
<dbReference type="Proteomes" id="UP000282002">
    <property type="component" value="Chromosome"/>
</dbReference>
<accession>A0A3S8U8D9</accession>
<name>A0A3S8U8D9_9RHOB</name>
<dbReference type="Gene3D" id="3.40.1010.10">
    <property type="entry name" value="Cobalt-precorrin-4 Transmethylase, Domain 1"/>
    <property type="match status" value="1"/>
</dbReference>
<evidence type="ECO:0000256" key="1">
    <source>
        <dbReference type="ARBA" id="ARBA00022490"/>
    </source>
</evidence>
<comment type="catalytic activity">
    <reaction evidence="6">
        <text>cytidine(1402) in 16S rRNA + S-adenosyl-L-methionine = 2'-O-methylcytidine(1402) in 16S rRNA + S-adenosyl-L-homocysteine + H(+)</text>
        <dbReference type="Rhea" id="RHEA:42924"/>
        <dbReference type="Rhea" id="RHEA-COMP:10285"/>
        <dbReference type="Rhea" id="RHEA-COMP:10286"/>
        <dbReference type="ChEBI" id="CHEBI:15378"/>
        <dbReference type="ChEBI" id="CHEBI:57856"/>
        <dbReference type="ChEBI" id="CHEBI:59789"/>
        <dbReference type="ChEBI" id="CHEBI:74495"/>
        <dbReference type="ChEBI" id="CHEBI:82748"/>
        <dbReference type="EC" id="2.1.1.198"/>
    </reaction>
</comment>
<dbReference type="KEGG" id="taw:EI545_13965"/>
<dbReference type="EC" id="2.1.1.198" evidence="6"/>
<dbReference type="Pfam" id="PF00590">
    <property type="entry name" value="TP_methylase"/>
    <property type="match status" value="1"/>
</dbReference>
<dbReference type="Pfam" id="PF23016">
    <property type="entry name" value="RsmI_C"/>
    <property type="match status" value="1"/>
</dbReference>
<protein>
    <recommendedName>
        <fullName evidence="6">Ribosomal RNA small subunit methyltransferase I</fullName>
        <ecNumber evidence="6">2.1.1.198</ecNumber>
    </recommendedName>
    <alternativeName>
        <fullName evidence="6">16S rRNA 2'-O-ribose C1402 methyltransferase</fullName>
    </alternativeName>
    <alternativeName>
        <fullName evidence="6">rRNA (cytidine-2'-O-)-methyltransferase RsmI</fullName>
    </alternativeName>
</protein>
<evidence type="ECO:0000313" key="11">
    <source>
        <dbReference type="Proteomes" id="UP000282002"/>
    </source>
</evidence>